<keyword evidence="1" id="KW-1133">Transmembrane helix</keyword>
<dbReference type="SUPFAM" id="SSF55486">
    <property type="entry name" value="Metalloproteases ('zincins'), catalytic domain"/>
    <property type="match status" value="1"/>
</dbReference>
<evidence type="ECO:0000313" key="3">
    <source>
        <dbReference type="Proteomes" id="UP001396898"/>
    </source>
</evidence>
<comment type="caution">
    <text evidence="2">The sequence shown here is derived from an EMBL/GenBank/DDBJ whole genome shotgun (WGS) entry which is preliminary data.</text>
</comment>
<name>A0ABR1RCX4_9PEZI</name>
<proteinExistence type="predicted"/>
<gene>
    <name evidence="2" type="ORF">PG991_010608</name>
</gene>
<dbReference type="Gene3D" id="3.40.390.10">
    <property type="entry name" value="Collagenase (Catalytic Domain)"/>
    <property type="match status" value="1"/>
</dbReference>
<dbReference type="Proteomes" id="UP001396898">
    <property type="component" value="Unassembled WGS sequence"/>
</dbReference>
<keyword evidence="1" id="KW-0812">Transmembrane</keyword>
<sequence>MFEDPHAARVWKLAQITFLCWFVTAGIFSTVFFFTFDNFGDDIALIAKACLWLTAFVMLGLFGGFNAASFCFSESARSRSLYHDQRSALRPEPLPSAPPSAPPKSEYISPRLKVYVLVRFINGSDEERELVRTVVRKHYHSIEMPIRFELSEIEIGTTPIRVLFTTSGISKSHVGFWPRRNDSLEPTMTLNLASLSPERKQGTILHQFGHALGFSHLYRHPESEVERKEAEMLVRGRDWLCLNCIRRSYTPLRMPGVKQFDDKKSIMYYPVDPGETDSTAAPCPINTVLSEGDKEYLKYLYPSGVPFMLGPGVYIIPYA</sequence>
<dbReference type="InterPro" id="IPR024079">
    <property type="entry name" value="MetalloPept_cat_dom_sf"/>
</dbReference>
<organism evidence="2 3">
    <name type="scientific">Apiospora marii</name>
    <dbReference type="NCBI Taxonomy" id="335849"/>
    <lineage>
        <taxon>Eukaryota</taxon>
        <taxon>Fungi</taxon>
        <taxon>Dikarya</taxon>
        <taxon>Ascomycota</taxon>
        <taxon>Pezizomycotina</taxon>
        <taxon>Sordariomycetes</taxon>
        <taxon>Xylariomycetidae</taxon>
        <taxon>Amphisphaeriales</taxon>
        <taxon>Apiosporaceae</taxon>
        <taxon>Apiospora</taxon>
    </lineage>
</organism>
<evidence type="ECO:0000313" key="2">
    <source>
        <dbReference type="EMBL" id="KAK8008057.1"/>
    </source>
</evidence>
<feature type="transmembrane region" description="Helical" evidence="1">
    <location>
        <begin position="46"/>
        <end position="72"/>
    </location>
</feature>
<protein>
    <recommendedName>
        <fullName evidence="4">Peptidase metallopeptidase domain-containing protein</fullName>
    </recommendedName>
</protein>
<evidence type="ECO:0008006" key="4">
    <source>
        <dbReference type="Google" id="ProtNLM"/>
    </source>
</evidence>
<keyword evidence="1" id="KW-0472">Membrane</keyword>
<keyword evidence="3" id="KW-1185">Reference proteome</keyword>
<dbReference type="EMBL" id="JAQQWI010000016">
    <property type="protein sequence ID" value="KAK8008057.1"/>
    <property type="molecule type" value="Genomic_DNA"/>
</dbReference>
<reference evidence="2 3" key="1">
    <citation type="submission" date="2023-01" db="EMBL/GenBank/DDBJ databases">
        <title>Analysis of 21 Apiospora genomes using comparative genomics revels a genus with tremendous synthesis potential of carbohydrate active enzymes and secondary metabolites.</title>
        <authorList>
            <person name="Sorensen T."/>
        </authorList>
    </citation>
    <scope>NUCLEOTIDE SEQUENCE [LARGE SCALE GENOMIC DNA]</scope>
    <source>
        <strain evidence="2 3">CBS 20057</strain>
    </source>
</reference>
<accession>A0ABR1RCX4</accession>
<feature type="transmembrane region" description="Helical" evidence="1">
    <location>
        <begin position="12"/>
        <end position="34"/>
    </location>
</feature>
<evidence type="ECO:0000256" key="1">
    <source>
        <dbReference type="SAM" id="Phobius"/>
    </source>
</evidence>